<name>A0ABV5Y7T7_ARTRM</name>
<dbReference type="PANTHER" id="PTHR39338:SF6">
    <property type="entry name" value="BLL5662 PROTEIN"/>
    <property type="match status" value="1"/>
</dbReference>
<dbReference type="SUPFAM" id="SSF53300">
    <property type="entry name" value="vWA-like"/>
    <property type="match status" value="1"/>
</dbReference>
<dbReference type="InterPro" id="IPR008912">
    <property type="entry name" value="Uncharacterised_CoxE"/>
</dbReference>
<proteinExistence type="predicted"/>
<protein>
    <submittedName>
        <fullName evidence="1">VWA domain-containing protein</fullName>
    </submittedName>
</protein>
<gene>
    <name evidence="1" type="ORF">ACFFP1_22040</name>
</gene>
<dbReference type="InterPro" id="IPR036465">
    <property type="entry name" value="vWFA_dom_sf"/>
</dbReference>
<evidence type="ECO:0000313" key="1">
    <source>
        <dbReference type="EMBL" id="MFB9822155.1"/>
    </source>
</evidence>
<dbReference type="Proteomes" id="UP001589702">
    <property type="component" value="Unassembled WGS sequence"/>
</dbReference>
<organism evidence="1 2">
    <name type="scientific">Arthrobacter ramosus</name>
    <dbReference type="NCBI Taxonomy" id="1672"/>
    <lineage>
        <taxon>Bacteria</taxon>
        <taxon>Bacillati</taxon>
        <taxon>Actinomycetota</taxon>
        <taxon>Actinomycetes</taxon>
        <taxon>Micrococcales</taxon>
        <taxon>Micrococcaceae</taxon>
        <taxon>Arthrobacter</taxon>
    </lineage>
</organism>
<comment type="caution">
    <text evidence="1">The sequence shown here is derived from an EMBL/GenBank/DDBJ whole genome shotgun (WGS) entry which is preliminary data.</text>
</comment>
<dbReference type="CDD" id="cd00198">
    <property type="entry name" value="vWFA"/>
    <property type="match status" value="1"/>
</dbReference>
<accession>A0ABV5Y7T7</accession>
<reference evidence="1 2" key="1">
    <citation type="submission" date="2024-09" db="EMBL/GenBank/DDBJ databases">
        <authorList>
            <person name="Sun Q."/>
            <person name="Mori K."/>
        </authorList>
    </citation>
    <scope>NUCLEOTIDE SEQUENCE [LARGE SCALE GENOMIC DNA]</scope>
    <source>
        <strain evidence="1 2">JCM 1334</strain>
    </source>
</reference>
<dbReference type="Pfam" id="PF05762">
    <property type="entry name" value="VWA_CoxE"/>
    <property type="match status" value="1"/>
</dbReference>
<dbReference type="EMBL" id="JBHMBC010000040">
    <property type="protein sequence ID" value="MFB9822155.1"/>
    <property type="molecule type" value="Genomic_DNA"/>
</dbReference>
<dbReference type="PANTHER" id="PTHR39338">
    <property type="entry name" value="BLL5662 PROTEIN-RELATED"/>
    <property type="match status" value="1"/>
</dbReference>
<dbReference type="RefSeq" id="WP_234749671.1">
    <property type="nucleotide sequence ID" value="NZ_JAKEED010000003.1"/>
</dbReference>
<evidence type="ECO:0000313" key="2">
    <source>
        <dbReference type="Proteomes" id="UP001589702"/>
    </source>
</evidence>
<keyword evidence="2" id="KW-1185">Reference proteome</keyword>
<dbReference type="Gene3D" id="3.40.50.410">
    <property type="entry name" value="von Willebrand factor, type A domain"/>
    <property type="match status" value="1"/>
</dbReference>
<sequence>MTDLNAPGTRPFLQLIDHFRANGLACPTDRVCLFADALAATRASSRADIANVARPTLCLSPGELELLDNVMSDLDANGEPSDSSSQHYVAALQDLGAASDSAERWTEESAASLAEVRHKPIPSLNKAELARVQQLIEQLVKKPKTRRMFTTDTHHNERADLHRIARSIVRCEGDFPAIPLKGRPQRPVDLHIAIDVSGSMKTYAPTLLAFAILLQRNSLGRVAVYTIGTQCIPLDVRFQRGGITAALGAALGESTNYQGGTNLGASLGALAIHAQRTASSRRQLLIFSDGWDAGDPGVLSRAMARLRGLHRTIVWANPHSAVPGFQPVQKGMATALPLINHLVSGHSLAALEQVFALLTDSATTLGPRAVFDIRSERPFSPRFAGGFASTGTQDMWTMPFVHRLQRLGTQSADDIVVESGR</sequence>